<dbReference type="Gene3D" id="1.25.40.10">
    <property type="entry name" value="Tetratricopeptide repeat domain"/>
    <property type="match status" value="1"/>
</dbReference>
<evidence type="ECO:0000313" key="3">
    <source>
        <dbReference type="Proteomes" id="UP000196708"/>
    </source>
</evidence>
<evidence type="ECO:0000256" key="1">
    <source>
        <dbReference type="PROSITE-ProRule" id="PRU00339"/>
    </source>
</evidence>
<sequence length="255" mass="29993">MVYSKPFIGDELYFFVNRNKKYYLSLKGYNFSQDGGTIFDNIVQSDMDRKREIFSIILKSNNENYKEIHHIKYIQGVWYIESTDYVINNNLDDYTKTFHCHVKQNIELKSYSRIHTAPNSDDYDKKCAVVYYVESSLSEFESRFNDDESAIYLGVDRYKDLLVKFPLNSDSVAQYSSIASMLVRNKAYKEPIYLLNHIIDIYPARTVAYINLGDAYWALEETNKAKDAYRTYIELMKKDGKESKISEQVLERAAR</sequence>
<dbReference type="SUPFAM" id="SSF48452">
    <property type="entry name" value="TPR-like"/>
    <property type="match status" value="1"/>
</dbReference>
<feature type="repeat" description="TPR" evidence="1">
    <location>
        <begin position="206"/>
        <end position="239"/>
    </location>
</feature>
<dbReference type="KEGG" id="vga:BSQ33_15505"/>
<evidence type="ECO:0000313" key="2">
    <source>
        <dbReference type="EMBL" id="ASA56964.1"/>
    </source>
</evidence>
<dbReference type="InterPro" id="IPR019734">
    <property type="entry name" value="TPR_rpt"/>
</dbReference>
<dbReference type="OrthoDB" id="8970999at2"/>
<keyword evidence="1" id="KW-0802">TPR repeat</keyword>
<proteinExistence type="predicted"/>
<protein>
    <submittedName>
        <fullName evidence="2">Uncharacterized protein</fullName>
    </submittedName>
</protein>
<dbReference type="InterPro" id="IPR011990">
    <property type="entry name" value="TPR-like_helical_dom_sf"/>
</dbReference>
<organism evidence="2 3">
    <name type="scientific">Vibrio gazogenes</name>
    <dbReference type="NCBI Taxonomy" id="687"/>
    <lineage>
        <taxon>Bacteria</taxon>
        <taxon>Pseudomonadati</taxon>
        <taxon>Pseudomonadota</taxon>
        <taxon>Gammaproteobacteria</taxon>
        <taxon>Vibrionales</taxon>
        <taxon>Vibrionaceae</taxon>
        <taxon>Vibrio</taxon>
    </lineage>
</organism>
<dbReference type="PROSITE" id="PS50005">
    <property type="entry name" value="TPR"/>
    <property type="match status" value="1"/>
</dbReference>
<dbReference type="Proteomes" id="UP000196708">
    <property type="component" value="Chromosome 1"/>
</dbReference>
<accession>A0A1Z2SIF4</accession>
<dbReference type="RefSeq" id="WP_088134470.1">
    <property type="nucleotide sequence ID" value="NZ_CP018835.1"/>
</dbReference>
<dbReference type="AlphaFoldDB" id="A0A1Z2SIF4"/>
<gene>
    <name evidence="2" type="ORF">BSQ33_15505</name>
</gene>
<reference evidence="2 3" key="1">
    <citation type="submission" date="2016-12" db="EMBL/GenBank/DDBJ databases">
        <authorList>
            <person name="Song W.-J."/>
            <person name="Kurnit D.M."/>
        </authorList>
    </citation>
    <scope>NUCLEOTIDE SEQUENCE [LARGE SCALE GENOMIC DNA]</scope>
    <source>
        <strain evidence="2 3">ATCC 43942</strain>
    </source>
</reference>
<name>A0A1Z2SIF4_VIBGA</name>
<dbReference type="EMBL" id="CP018835">
    <property type="protein sequence ID" value="ASA56964.1"/>
    <property type="molecule type" value="Genomic_DNA"/>
</dbReference>